<dbReference type="InterPro" id="IPR036259">
    <property type="entry name" value="MFS_trans_sf"/>
</dbReference>
<feature type="transmembrane region" description="Helical" evidence="7">
    <location>
        <begin position="341"/>
        <end position="367"/>
    </location>
</feature>
<comment type="similarity">
    <text evidence="2">Belongs to the major facilitator superfamily. TCR/Tet family.</text>
</comment>
<evidence type="ECO:0000256" key="6">
    <source>
        <dbReference type="SAM" id="MobiDB-lite"/>
    </source>
</evidence>
<dbReference type="OrthoDB" id="10021397at2759"/>
<dbReference type="Pfam" id="PF07690">
    <property type="entry name" value="MFS_1"/>
    <property type="match status" value="1"/>
</dbReference>
<proteinExistence type="inferred from homology"/>
<evidence type="ECO:0000256" key="3">
    <source>
        <dbReference type="ARBA" id="ARBA00022692"/>
    </source>
</evidence>
<dbReference type="GO" id="GO:0005886">
    <property type="term" value="C:plasma membrane"/>
    <property type="evidence" value="ECO:0007669"/>
    <property type="project" value="TreeGrafter"/>
</dbReference>
<feature type="transmembrane region" description="Helical" evidence="7">
    <location>
        <begin position="156"/>
        <end position="175"/>
    </location>
</feature>
<comment type="subcellular location">
    <subcellularLocation>
        <location evidence="1">Membrane</location>
        <topology evidence="1">Multi-pass membrane protein</topology>
    </subcellularLocation>
</comment>
<feature type="transmembrane region" description="Helical" evidence="7">
    <location>
        <begin position="181"/>
        <end position="203"/>
    </location>
</feature>
<dbReference type="SUPFAM" id="SSF103473">
    <property type="entry name" value="MFS general substrate transporter"/>
    <property type="match status" value="1"/>
</dbReference>
<dbReference type="PANTHER" id="PTHR23501">
    <property type="entry name" value="MAJOR FACILITATOR SUPERFAMILY"/>
    <property type="match status" value="1"/>
</dbReference>
<name>A0A4Y8DBX9_9HELO</name>
<dbReference type="EMBL" id="PHWZ01000065">
    <property type="protein sequence ID" value="TEY75119.1"/>
    <property type="molecule type" value="Genomic_DNA"/>
</dbReference>
<keyword evidence="3 7" id="KW-0812">Transmembrane</keyword>
<evidence type="ECO:0000256" key="5">
    <source>
        <dbReference type="ARBA" id="ARBA00023136"/>
    </source>
</evidence>
<dbReference type="AlphaFoldDB" id="A0A4Y8DBX9"/>
<feature type="transmembrane region" description="Helical" evidence="7">
    <location>
        <begin position="88"/>
        <end position="114"/>
    </location>
</feature>
<feature type="transmembrane region" description="Helical" evidence="7">
    <location>
        <begin position="379"/>
        <end position="399"/>
    </location>
</feature>
<evidence type="ECO:0008006" key="10">
    <source>
        <dbReference type="Google" id="ProtNLM"/>
    </source>
</evidence>
<dbReference type="Gene3D" id="1.20.1250.20">
    <property type="entry name" value="MFS general substrate transporter like domains"/>
    <property type="match status" value="1"/>
</dbReference>
<feature type="transmembrane region" description="Helical" evidence="7">
    <location>
        <begin position="542"/>
        <end position="561"/>
    </location>
</feature>
<dbReference type="InterPro" id="IPR011701">
    <property type="entry name" value="MFS"/>
</dbReference>
<evidence type="ECO:0000256" key="4">
    <source>
        <dbReference type="ARBA" id="ARBA00022989"/>
    </source>
</evidence>
<keyword evidence="9" id="KW-1185">Reference proteome</keyword>
<feature type="transmembrane region" description="Helical" evidence="7">
    <location>
        <begin position="269"/>
        <end position="291"/>
    </location>
</feature>
<keyword evidence="4 7" id="KW-1133">Transmembrane helix</keyword>
<protein>
    <recommendedName>
        <fullName evidence="10">Major facilitator superfamily (MFS) profile domain-containing protein</fullName>
    </recommendedName>
</protein>
<evidence type="ECO:0000256" key="7">
    <source>
        <dbReference type="SAM" id="Phobius"/>
    </source>
</evidence>
<evidence type="ECO:0000256" key="2">
    <source>
        <dbReference type="ARBA" id="ARBA00007520"/>
    </source>
</evidence>
<evidence type="ECO:0000313" key="8">
    <source>
        <dbReference type="EMBL" id="TEY75119.1"/>
    </source>
</evidence>
<feature type="compositionally biased region" description="Gly residues" evidence="6">
    <location>
        <begin position="578"/>
        <end position="596"/>
    </location>
</feature>
<feature type="transmembrane region" description="Helical" evidence="7">
    <location>
        <begin position="434"/>
        <end position="455"/>
    </location>
</feature>
<sequence>MSPSKISENVLGENSNSRTTYREPDSPQSANAISSVGENKVSEEEESVIMGTVHDVDRVNKVDKVNGEEEDEDGEEEENHEYISGYKIFVVMTAITLTTFLALSDTTIVATAIPLITNHFHSLSDVGWYGSAYLITNCSLQPLSRKIYTYFRSKHVFLSFFFLFEFGSWLCGTAVSSKMLIVGRAVAGRGSAGLMNGAITILTHSVPIQKRPVYLGFMISTSQLALAVGFYIDLPCGFLVSLLLLSITIPERLHPTALTLAPLAPLQRIQHLDLLGFSLFSPTAIQFLLALEWGGARYPWSSSHLIGLFIGSFFNFLLFLYREYRAGDEAIIPLSLVRNTVVWTCCCTNFLFLAGMLTLSYYLPIYFQGVRGVQPTMSGVYTLPGILSQMLFAIILGFADRLLPSIQYRGWMFRRDWIWLISTYTPSTPASKWIGYQIIGGIGRGLSMQMVIIAIQNNLTGTKIVIAQTLVIFFQYLGGALCLTFASTIFAANLKSGLRIYAPTVNSQLVVEAPATAYHDVIPKDQVMNVVTAYNLATNHCLYLVAGLAAGVMLFVWGMGWKKIGENGDGKNVKAGAGQEGGGAEGEGGSNGLEEN</sequence>
<reference evidence="8 9" key="1">
    <citation type="submission" date="2017-11" db="EMBL/GenBank/DDBJ databases">
        <title>Comparative genomics of Botrytis spp.</title>
        <authorList>
            <person name="Valero-Jimenez C.A."/>
            <person name="Tapia P."/>
            <person name="Veloso J."/>
            <person name="Silva-Moreno E."/>
            <person name="Staats M."/>
            <person name="Valdes J.H."/>
            <person name="Van Kan J.A.L."/>
        </authorList>
    </citation>
    <scope>NUCLEOTIDE SEQUENCE [LARGE SCALE GENOMIC DNA]</scope>
    <source>
        <strain evidence="8 9">MUCL2830</strain>
    </source>
</reference>
<feature type="compositionally biased region" description="Polar residues" evidence="6">
    <location>
        <begin position="26"/>
        <end position="37"/>
    </location>
</feature>
<evidence type="ECO:0000256" key="1">
    <source>
        <dbReference type="ARBA" id="ARBA00004141"/>
    </source>
</evidence>
<feature type="transmembrane region" description="Helical" evidence="7">
    <location>
        <begin position="224"/>
        <end position="249"/>
    </location>
</feature>
<comment type="caution">
    <text evidence="8">The sequence shown here is derived from an EMBL/GenBank/DDBJ whole genome shotgun (WGS) entry which is preliminary data.</text>
</comment>
<evidence type="ECO:0000313" key="9">
    <source>
        <dbReference type="Proteomes" id="UP000297299"/>
    </source>
</evidence>
<keyword evidence="5 7" id="KW-0472">Membrane</keyword>
<accession>A0A4Y8DBX9</accession>
<feature type="compositionally biased region" description="Polar residues" evidence="6">
    <location>
        <begin position="1"/>
        <end position="19"/>
    </location>
</feature>
<organism evidence="8 9">
    <name type="scientific">Botryotinia calthae</name>
    <dbReference type="NCBI Taxonomy" id="38488"/>
    <lineage>
        <taxon>Eukaryota</taxon>
        <taxon>Fungi</taxon>
        <taxon>Dikarya</taxon>
        <taxon>Ascomycota</taxon>
        <taxon>Pezizomycotina</taxon>
        <taxon>Leotiomycetes</taxon>
        <taxon>Helotiales</taxon>
        <taxon>Sclerotiniaceae</taxon>
        <taxon>Botryotinia</taxon>
    </lineage>
</organism>
<feature type="transmembrane region" description="Helical" evidence="7">
    <location>
        <begin position="467"/>
        <end position="492"/>
    </location>
</feature>
<dbReference type="Proteomes" id="UP000297299">
    <property type="component" value="Unassembled WGS sequence"/>
</dbReference>
<feature type="region of interest" description="Disordered" evidence="6">
    <location>
        <begin position="1"/>
        <end position="52"/>
    </location>
</feature>
<feature type="region of interest" description="Disordered" evidence="6">
    <location>
        <begin position="569"/>
        <end position="596"/>
    </location>
</feature>
<feature type="transmembrane region" description="Helical" evidence="7">
    <location>
        <begin position="303"/>
        <end position="321"/>
    </location>
</feature>
<dbReference type="GO" id="GO:0022857">
    <property type="term" value="F:transmembrane transporter activity"/>
    <property type="evidence" value="ECO:0007669"/>
    <property type="project" value="InterPro"/>
</dbReference>
<dbReference type="PANTHER" id="PTHR23501:SF193">
    <property type="entry name" value="MULTIDRUG TRANSPORTER, PUTATIVE (AFU_ORTHOLOGUE AFUA_8G00940)-RELATED"/>
    <property type="match status" value="1"/>
</dbReference>
<gene>
    <name evidence="8" type="ORF">BOTCAL_0065g00210</name>
</gene>